<sequence length="147" mass="15649">MNDPVQIHASCAARGEHGIVLSGPSGAGKSDLLLRLIDAGYDLVADDRVCLHEGWASAPAPLAGLLEVRGIGIVRMRYRARVRVVAVARLVSPADLPPRLPPPPHCDKVVGQPVFFIDPAQPSAVARIGLVLDCIAGRRQLLDGRQM</sequence>
<dbReference type="GO" id="GO:0006109">
    <property type="term" value="P:regulation of carbohydrate metabolic process"/>
    <property type="evidence" value="ECO:0007669"/>
    <property type="project" value="InterPro"/>
</dbReference>
<keyword evidence="2" id="KW-0808">Transferase</keyword>
<dbReference type="Gene3D" id="3.40.50.300">
    <property type="entry name" value="P-loop containing nucleotide triphosphate hydrolases"/>
    <property type="match status" value="1"/>
</dbReference>
<name>A0A0D6PWV5_KOMEU</name>
<dbReference type="Proteomes" id="UP000032675">
    <property type="component" value="Unassembled WGS sequence"/>
</dbReference>
<dbReference type="EMBL" id="BANI01000035">
    <property type="protein sequence ID" value="GAN95669.1"/>
    <property type="molecule type" value="Genomic_DNA"/>
</dbReference>
<organism evidence="2 3">
    <name type="scientific">Komagataeibacter europaeus NBRC 3261</name>
    <dbReference type="NCBI Taxonomy" id="1234669"/>
    <lineage>
        <taxon>Bacteria</taxon>
        <taxon>Pseudomonadati</taxon>
        <taxon>Pseudomonadota</taxon>
        <taxon>Alphaproteobacteria</taxon>
        <taxon>Acetobacterales</taxon>
        <taxon>Acetobacteraceae</taxon>
        <taxon>Komagataeibacter</taxon>
    </lineage>
</organism>
<dbReference type="GO" id="GO:0000155">
    <property type="term" value="F:phosphorelay sensor kinase activity"/>
    <property type="evidence" value="ECO:0007669"/>
    <property type="project" value="InterPro"/>
</dbReference>
<comment type="caution">
    <text evidence="2">The sequence shown here is derived from an EMBL/GenBank/DDBJ whole genome shotgun (WGS) entry which is preliminary data.</text>
</comment>
<dbReference type="InterPro" id="IPR011104">
    <property type="entry name" value="Hpr_kin/Pase_C"/>
</dbReference>
<feature type="domain" description="HPr kinase/phosphorylase C-terminal" evidence="1">
    <location>
        <begin position="5"/>
        <end position="76"/>
    </location>
</feature>
<dbReference type="AlphaFoldDB" id="A0A0D6PWV5"/>
<proteinExistence type="predicted"/>
<dbReference type="GO" id="GO:0005524">
    <property type="term" value="F:ATP binding"/>
    <property type="evidence" value="ECO:0007669"/>
    <property type="project" value="InterPro"/>
</dbReference>
<evidence type="ECO:0000259" key="1">
    <source>
        <dbReference type="Pfam" id="PF07475"/>
    </source>
</evidence>
<evidence type="ECO:0000313" key="3">
    <source>
        <dbReference type="Proteomes" id="UP000032675"/>
    </source>
</evidence>
<keyword evidence="2" id="KW-0418">Kinase</keyword>
<dbReference type="Pfam" id="PF07475">
    <property type="entry name" value="Hpr_kinase_C"/>
    <property type="match status" value="1"/>
</dbReference>
<protein>
    <submittedName>
        <fullName evidence="2">Catabolite repression sensor HPr kinase</fullName>
    </submittedName>
</protein>
<gene>
    <name evidence="2" type="ORF">Geu3261_0035_031</name>
</gene>
<evidence type="ECO:0000313" key="2">
    <source>
        <dbReference type="EMBL" id="GAN95669.1"/>
    </source>
</evidence>
<dbReference type="SUPFAM" id="SSF53795">
    <property type="entry name" value="PEP carboxykinase-like"/>
    <property type="match status" value="1"/>
</dbReference>
<reference evidence="2 3" key="1">
    <citation type="submission" date="2012-11" db="EMBL/GenBank/DDBJ databases">
        <title>Whole genome sequence of Gluconacetobacter europaeus NBRC3261.</title>
        <authorList>
            <person name="Azuma Y."/>
            <person name="Higashiura N."/>
            <person name="Hirakawa H."/>
            <person name="Matsushita K."/>
        </authorList>
    </citation>
    <scope>NUCLEOTIDE SEQUENCE [LARGE SCALE GENOMIC DNA]</scope>
    <source>
        <strain evidence="2 3">NBRC 3261</strain>
    </source>
</reference>
<dbReference type="InterPro" id="IPR027417">
    <property type="entry name" value="P-loop_NTPase"/>
</dbReference>
<dbReference type="RefSeq" id="WP_048850232.1">
    <property type="nucleotide sequence ID" value="NZ_BANI01000035.1"/>
</dbReference>
<accession>A0A0D6PWV5</accession>